<dbReference type="EMBL" id="CP009788">
    <property type="protein sequence ID" value="AJE02135.1"/>
    <property type="molecule type" value="Genomic_DNA"/>
</dbReference>
<evidence type="ECO:0000313" key="2">
    <source>
        <dbReference type="Proteomes" id="UP000057609"/>
    </source>
</evidence>
<dbReference type="STRING" id="345632.GPICK_00940"/>
<accession>A0A0B5BC63</accession>
<dbReference type="Proteomes" id="UP000057609">
    <property type="component" value="Chromosome"/>
</dbReference>
<proteinExistence type="predicted"/>
<keyword evidence="2" id="KW-1185">Reference proteome</keyword>
<dbReference type="KEGG" id="gpi:GPICK_00940"/>
<protein>
    <recommendedName>
        <fullName evidence="3">Wadjet protein JetD C-terminal domain-containing protein</fullName>
    </recommendedName>
</protein>
<evidence type="ECO:0008006" key="3">
    <source>
        <dbReference type="Google" id="ProtNLM"/>
    </source>
</evidence>
<dbReference type="RefSeq" id="WP_039739716.1">
    <property type="nucleotide sequence ID" value="NZ_CP009788.1"/>
</dbReference>
<gene>
    <name evidence="1" type="ORF">GPICK_00940</name>
</gene>
<organism evidence="1 2">
    <name type="scientific">Geobacter pickeringii</name>
    <dbReference type="NCBI Taxonomy" id="345632"/>
    <lineage>
        <taxon>Bacteria</taxon>
        <taxon>Pseudomonadati</taxon>
        <taxon>Thermodesulfobacteriota</taxon>
        <taxon>Desulfuromonadia</taxon>
        <taxon>Geobacterales</taxon>
        <taxon>Geobacteraceae</taxon>
        <taxon>Geobacter</taxon>
    </lineage>
</organism>
<sequence>MLPESQHFIDALATGRTSLVEMWQAISNVMTLPHGGQREALMAVLDELRENGLVEFPRSDKLWDRSAVPHLPAWVNKLPTKKQAKDVARVIWSPELAFLAEQIIRQDSPWVKVDAWLKKYRGKKLEFKPIRERSLEIFGDEKALDRVVGLTPFKQGQISLESLGCLYVPEPIPWKPGPPDSRKFSGICVENSTTFDTLCRFNSEAGYWAFVAYGRGNLFVSMTDGLASVVKEYGHDRVQYFGDADLEGIEIAARGAKRLLESGILLELDHRLYNLLVKFGQVVPSKTGGEVSEDAARLLAQAELSSLSDMFTHYQRIAQEWAGLETLKIAFNSAQTVTYKLNVDRLLGVPHLDATHKEKVCP</sequence>
<dbReference type="AlphaFoldDB" id="A0A0B5BC63"/>
<reference evidence="1 2" key="1">
    <citation type="journal article" date="2015" name="Genome Announc.">
        <title>Complete Genome of Geobacter pickeringii G13T, a Metal-Reducing Isolate from Sedimentary Kaolin Deposits.</title>
        <authorList>
            <person name="Badalamenti J.P."/>
            <person name="Bond D.R."/>
        </authorList>
    </citation>
    <scope>NUCLEOTIDE SEQUENCE [LARGE SCALE GENOMIC DNA]</scope>
    <source>
        <strain evidence="1 2">G13</strain>
    </source>
</reference>
<dbReference type="HOGENOM" id="CLU_062230_0_0_7"/>
<name>A0A0B5BC63_9BACT</name>
<evidence type="ECO:0000313" key="1">
    <source>
        <dbReference type="EMBL" id="AJE02135.1"/>
    </source>
</evidence>
<dbReference type="OrthoDB" id="8263792at2"/>